<accession>A0A8K0X0G9</accession>
<name>A0A8K0X0G9_9PEZI</name>
<feature type="compositionally biased region" description="Low complexity" evidence="1">
    <location>
        <begin position="18"/>
        <end position="32"/>
    </location>
</feature>
<dbReference type="OrthoDB" id="5089392at2759"/>
<dbReference type="Proteomes" id="UP000813385">
    <property type="component" value="Unassembled WGS sequence"/>
</dbReference>
<proteinExistence type="predicted"/>
<feature type="region of interest" description="Disordered" evidence="1">
    <location>
        <begin position="16"/>
        <end position="49"/>
    </location>
</feature>
<dbReference type="AlphaFoldDB" id="A0A8K0X0G9"/>
<dbReference type="EMBL" id="JAGPXD010000005">
    <property type="protein sequence ID" value="KAH7354485.1"/>
    <property type="molecule type" value="Genomic_DNA"/>
</dbReference>
<sequence length="79" mass="8816">MGYRKSAPAPITIEKVRSTSYSSQRSARSLDSVASVDSPSGIPHRNRNVYTHCGRHTNQFLFGGRSLTDMARSVFKRDN</sequence>
<evidence type="ECO:0000313" key="3">
    <source>
        <dbReference type="Proteomes" id="UP000813385"/>
    </source>
</evidence>
<organism evidence="2 3">
    <name type="scientific">Plectosphaerella cucumerina</name>
    <dbReference type="NCBI Taxonomy" id="40658"/>
    <lineage>
        <taxon>Eukaryota</taxon>
        <taxon>Fungi</taxon>
        <taxon>Dikarya</taxon>
        <taxon>Ascomycota</taxon>
        <taxon>Pezizomycotina</taxon>
        <taxon>Sordariomycetes</taxon>
        <taxon>Hypocreomycetidae</taxon>
        <taxon>Glomerellales</taxon>
        <taxon>Plectosphaerellaceae</taxon>
        <taxon>Plectosphaerella</taxon>
    </lineage>
</organism>
<evidence type="ECO:0000313" key="2">
    <source>
        <dbReference type="EMBL" id="KAH7354485.1"/>
    </source>
</evidence>
<gene>
    <name evidence="2" type="ORF">B0T11DRAFT_332307</name>
</gene>
<protein>
    <submittedName>
        <fullName evidence="2">Uncharacterized protein</fullName>
    </submittedName>
</protein>
<reference evidence="2" key="1">
    <citation type="journal article" date="2021" name="Nat. Commun.">
        <title>Genetic determinants of endophytism in the Arabidopsis root mycobiome.</title>
        <authorList>
            <person name="Mesny F."/>
            <person name="Miyauchi S."/>
            <person name="Thiergart T."/>
            <person name="Pickel B."/>
            <person name="Atanasova L."/>
            <person name="Karlsson M."/>
            <person name="Huettel B."/>
            <person name="Barry K.W."/>
            <person name="Haridas S."/>
            <person name="Chen C."/>
            <person name="Bauer D."/>
            <person name="Andreopoulos W."/>
            <person name="Pangilinan J."/>
            <person name="LaButti K."/>
            <person name="Riley R."/>
            <person name="Lipzen A."/>
            <person name="Clum A."/>
            <person name="Drula E."/>
            <person name="Henrissat B."/>
            <person name="Kohler A."/>
            <person name="Grigoriev I.V."/>
            <person name="Martin F.M."/>
            <person name="Hacquard S."/>
        </authorList>
    </citation>
    <scope>NUCLEOTIDE SEQUENCE</scope>
    <source>
        <strain evidence="2">MPI-CAGE-AT-0016</strain>
    </source>
</reference>
<keyword evidence="3" id="KW-1185">Reference proteome</keyword>
<comment type="caution">
    <text evidence="2">The sequence shown here is derived from an EMBL/GenBank/DDBJ whole genome shotgun (WGS) entry which is preliminary data.</text>
</comment>
<evidence type="ECO:0000256" key="1">
    <source>
        <dbReference type="SAM" id="MobiDB-lite"/>
    </source>
</evidence>